<keyword evidence="2" id="KW-0456">Lyase</keyword>
<proteinExistence type="predicted"/>
<name>A0ABT3SQM5_9GAMM</name>
<dbReference type="Gene3D" id="2.130.10.10">
    <property type="entry name" value="YVTN repeat-like/Quinoprotein amine dehydrogenase"/>
    <property type="match status" value="2"/>
</dbReference>
<sequence>MTYIDKTGIIASALSEVIMMRKLAPLFCLLAMTAQAVQLQVSDPEGNPIPQAMVTRTPLDTPTPDLSDDGYAPDGITNTAAVTVTRFTNAQGQVDIAREGKYSYRVRAQGFKDNYSNSAVGNLKLSPMNSQELIASYPSNVWLSQLAFGGDHALKEVFQLNCSFCHQQASPFMRNERTVEQWVSVIERMNTYGARLPGDDIQPVAALLQKEYRDLRENPEQVPAPRRWETHLAAIEMTEWPIGDGFSQMHDFLLHPNGFVYVGDNLFDRLYEIDPKTGEYTVYKVPHEGDARVGGILGNRFTLFPKMQNYMGVHSFAYSKKDGNIFITPSLQQALLEFDVTTKKFITHEMSAGLYPHTIRTDEQDRIWFTLALSSQVAMFDRESAEFTLYDLPARGIQEWLILKALPALFLLDPEDRPLPSADRDSTGLPMPYGIDVAPDGGIWVARLYANDLAHIEPDTGEITMIDFPYSGPRRLRADANGNIWIVAFQNSLLVKYDPISKDFTDYELPVINELPYALNVDRDRGTVWVNGNQSDTIMSFDIATEGWKVFPMPRQRFFTRDIEISEQDGAVYTTNSHFPTWQSEGATPTLLRITPLVD</sequence>
<feature type="region of interest" description="Disordered" evidence="1">
    <location>
        <begin position="51"/>
        <end position="70"/>
    </location>
</feature>
<keyword evidence="3" id="KW-1185">Reference proteome</keyword>
<dbReference type="RefSeq" id="WP_279251047.1">
    <property type="nucleotide sequence ID" value="NZ_SHNP01000001.1"/>
</dbReference>
<dbReference type="InterPro" id="IPR015943">
    <property type="entry name" value="WD40/YVTN_repeat-like_dom_sf"/>
</dbReference>
<dbReference type="EMBL" id="SHNP01000001">
    <property type="protein sequence ID" value="MCX2971975.1"/>
    <property type="molecule type" value="Genomic_DNA"/>
</dbReference>
<comment type="caution">
    <text evidence="2">The sequence shown here is derived from an EMBL/GenBank/DDBJ whole genome shotgun (WGS) entry which is preliminary data.</text>
</comment>
<dbReference type="Proteomes" id="UP001143307">
    <property type="component" value="Unassembled WGS sequence"/>
</dbReference>
<dbReference type="SUPFAM" id="SSF63829">
    <property type="entry name" value="Calcium-dependent phosphotriesterase"/>
    <property type="match status" value="1"/>
</dbReference>
<organism evidence="2 3">
    <name type="scientific">Candidatus Seongchinamella marina</name>
    <dbReference type="NCBI Taxonomy" id="2518990"/>
    <lineage>
        <taxon>Bacteria</taxon>
        <taxon>Pseudomonadati</taxon>
        <taxon>Pseudomonadota</taxon>
        <taxon>Gammaproteobacteria</taxon>
        <taxon>Cellvibrionales</taxon>
        <taxon>Halieaceae</taxon>
        <taxon>Seongchinamella</taxon>
    </lineage>
</organism>
<protein>
    <submittedName>
        <fullName evidence="2">Lyase</fullName>
    </submittedName>
</protein>
<gene>
    <name evidence="2" type="ORF">EYC87_00060</name>
</gene>
<reference evidence="2" key="1">
    <citation type="submission" date="2019-02" db="EMBL/GenBank/DDBJ databases">
        <authorList>
            <person name="Li S.-H."/>
        </authorList>
    </citation>
    <scope>NUCLEOTIDE SEQUENCE</scope>
    <source>
        <strain evidence="2">IMCC8485</strain>
    </source>
</reference>
<dbReference type="GO" id="GO:0016829">
    <property type="term" value="F:lyase activity"/>
    <property type="evidence" value="ECO:0007669"/>
    <property type="project" value="UniProtKB-KW"/>
</dbReference>
<evidence type="ECO:0000313" key="2">
    <source>
        <dbReference type="EMBL" id="MCX2971975.1"/>
    </source>
</evidence>
<dbReference type="InterPro" id="IPR036909">
    <property type="entry name" value="Cyt_c-like_dom_sf"/>
</dbReference>
<evidence type="ECO:0000313" key="3">
    <source>
        <dbReference type="Proteomes" id="UP001143307"/>
    </source>
</evidence>
<accession>A0ABT3SQM5</accession>
<dbReference type="PANTHER" id="PTHR40274:SF3">
    <property type="entry name" value="VIRGINIAMYCIN B LYASE"/>
    <property type="match status" value="1"/>
</dbReference>
<dbReference type="InterPro" id="IPR051344">
    <property type="entry name" value="Vgb"/>
</dbReference>
<dbReference type="PANTHER" id="PTHR40274">
    <property type="entry name" value="VIRGINIAMYCIN B LYASE"/>
    <property type="match status" value="1"/>
</dbReference>
<dbReference type="Gene3D" id="1.10.760.10">
    <property type="entry name" value="Cytochrome c-like domain"/>
    <property type="match status" value="1"/>
</dbReference>
<evidence type="ECO:0000256" key="1">
    <source>
        <dbReference type="SAM" id="MobiDB-lite"/>
    </source>
</evidence>
<feature type="compositionally biased region" description="Low complexity" evidence="1">
    <location>
        <begin position="55"/>
        <end position="65"/>
    </location>
</feature>